<dbReference type="RefSeq" id="WP_078759199.1">
    <property type="nucleotide sequence ID" value="NZ_FUXP01000015.1"/>
</dbReference>
<sequence>MWIEWTIATKFLREGKAQSVLILVGIAVGVAVIVFLTALITGLQGNIIERTLGTQAHIKVEPADEANRILAPAEGTVQLVLESRRAQRLRSINNWQQVRDVLDTLPRITAVSPVISGPAFARRGEALESVALVGIDAERYQRIIPIQDDIVEGEFRIGAGDVVVGRQLAIELGMRAGDKMRIDGGQGRESVVNVAGVFELGVRELDARYVYLDMKQAQSLLNLPGAATIIDVTVDDIFAAKSMASRIARLTGLKAESWMETNAQLMNALRSQSLSTQMISVFVALSVALGIASVLSVSVVQRTREIGILRAMGTTRRQMLGVFLIQGALFGLAGSLLGGAAGYGLVAAFNTFGPKLFYIPVDQTLLMGATLLATLTGIVSAALPARRASRLDPVEAIRHV</sequence>
<keyword evidence="10" id="KW-0449">Lipoprotein</keyword>
<organism evidence="10 11">
    <name type="scientific">Lysobacter spongiicola DSM 21749</name>
    <dbReference type="NCBI Taxonomy" id="1122188"/>
    <lineage>
        <taxon>Bacteria</taxon>
        <taxon>Pseudomonadati</taxon>
        <taxon>Pseudomonadota</taxon>
        <taxon>Gammaproteobacteria</taxon>
        <taxon>Lysobacterales</taxon>
        <taxon>Lysobacteraceae</taxon>
        <taxon>Novilysobacter</taxon>
    </lineage>
</organism>
<dbReference type="Pfam" id="PF12704">
    <property type="entry name" value="MacB_PCD"/>
    <property type="match status" value="1"/>
</dbReference>
<dbReference type="InterPro" id="IPR003838">
    <property type="entry name" value="ABC3_permease_C"/>
</dbReference>
<dbReference type="STRING" id="1122188.SAMN02745674_02666"/>
<dbReference type="GO" id="GO:0044874">
    <property type="term" value="P:lipoprotein localization to outer membrane"/>
    <property type="evidence" value="ECO:0007669"/>
    <property type="project" value="TreeGrafter"/>
</dbReference>
<reference evidence="10 11" key="1">
    <citation type="submission" date="2017-02" db="EMBL/GenBank/DDBJ databases">
        <authorList>
            <person name="Peterson S.W."/>
        </authorList>
    </citation>
    <scope>NUCLEOTIDE SEQUENCE [LARGE SCALE GENOMIC DNA]</scope>
    <source>
        <strain evidence="10 11">DSM 21749</strain>
    </source>
</reference>
<feature type="transmembrane region" description="Helical" evidence="7">
    <location>
        <begin position="365"/>
        <end position="383"/>
    </location>
</feature>
<evidence type="ECO:0000259" key="9">
    <source>
        <dbReference type="Pfam" id="PF12704"/>
    </source>
</evidence>
<dbReference type="PANTHER" id="PTHR30489">
    <property type="entry name" value="LIPOPROTEIN-RELEASING SYSTEM TRANSMEMBRANE PROTEIN LOLE"/>
    <property type="match status" value="1"/>
</dbReference>
<proteinExistence type="inferred from homology"/>
<dbReference type="InterPro" id="IPR025857">
    <property type="entry name" value="MacB_PCD"/>
</dbReference>
<gene>
    <name evidence="10" type="ORF">SAMN02745674_02666</name>
</gene>
<dbReference type="Pfam" id="PF02687">
    <property type="entry name" value="FtsX"/>
    <property type="match status" value="1"/>
</dbReference>
<keyword evidence="4 7" id="KW-0812">Transmembrane</keyword>
<keyword evidence="5 7" id="KW-1133">Transmembrane helix</keyword>
<evidence type="ECO:0000256" key="4">
    <source>
        <dbReference type="ARBA" id="ARBA00022692"/>
    </source>
</evidence>
<evidence type="ECO:0000256" key="6">
    <source>
        <dbReference type="ARBA" id="ARBA00023136"/>
    </source>
</evidence>
<name>A0A1T4S9Y4_9GAMM</name>
<feature type="transmembrane region" description="Helical" evidence="7">
    <location>
        <begin position="20"/>
        <end position="43"/>
    </location>
</feature>
<dbReference type="OrthoDB" id="9770036at2"/>
<feature type="transmembrane region" description="Helical" evidence="7">
    <location>
        <begin position="320"/>
        <end position="345"/>
    </location>
</feature>
<keyword evidence="11" id="KW-1185">Reference proteome</keyword>
<dbReference type="EMBL" id="FUXP01000015">
    <property type="protein sequence ID" value="SKA24997.1"/>
    <property type="molecule type" value="Genomic_DNA"/>
</dbReference>
<evidence type="ECO:0000256" key="5">
    <source>
        <dbReference type="ARBA" id="ARBA00022989"/>
    </source>
</evidence>
<evidence type="ECO:0000313" key="10">
    <source>
        <dbReference type="EMBL" id="SKA24997.1"/>
    </source>
</evidence>
<feature type="domain" description="ABC3 transporter permease C-terminal" evidence="8">
    <location>
        <begin position="278"/>
        <end position="393"/>
    </location>
</feature>
<keyword evidence="3" id="KW-1003">Cell membrane</keyword>
<evidence type="ECO:0000256" key="2">
    <source>
        <dbReference type="ARBA" id="ARBA00005236"/>
    </source>
</evidence>
<accession>A0A1T4S9Y4</accession>
<protein>
    <submittedName>
        <fullName evidence="10">Lipoprotein-releasing system permease protein</fullName>
    </submittedName>
</protein>
<evidence type="ECO:0000256" key="7">
    <source>
        <dbReference type="SAM" id="Phobius"/>
    </source>
</evidence>
<dbReference type="PANTHER" id="PTHR30489:SF0">
    <property type="entry name" value="LIPOPROTEIN-RELEASING SYSTEM TRANSMEMBRANE PROTEIN LOLE"/>
    <property type="match status" value="1"/>
</dbReference>
<comment type="similarity">
    <text evidence="2">Belongs to the ABC-4 integral membrane protein family. LolC/E subfamily.</text>
</comment>
<keyword evidence="6 7" id="KW-0472">Membrane</keyword>
<evidence type="ECO:0000313" key="11">
    <source>
        <dbReference type="Proteomes" id="UP000190061"/>
    </source>
</evidence>
<evidence type="ECO:0000256" key="1">
    <source>
        <dbReference type="ARBA" id="ARBA00004651"/>
    </source>
</evidence>
<evidence type="ECO:0000256" key="3">
    <source>
        <dbReference type="ARBA" id="ARBA00022475"/>
    </source>
</evidence>
<dbReference type="Proteomes" id="UP000190061">
    <property type="component" value="Unassembled WGS sequence"/>
</dbReference>
<evidence type="ECO:0000259" key="8">
    <source>
        <dbReference type="Pfam" id="PF02687"/>
    </source>
</evidence>
<dbReference type="GO" id="GO:0098797">
    <property type="term" value="C:plasma membrane protein complex"/>
    <property type="evidence" value="ECO:0007669"/>
    <property type="project" value="TreeGrafter"/>
</dbReference>
<feature type="domain" description="MacB-like periplasmic core" evidence="9">
    <location>
        <begin position="19"/>
        <end position="248"/>
    </location>
</feature>
<dbReference type="AlphaFoldDB" id="A0A1T4S9Y4"/>
<feature type="transmembrane region" description="Helical" evidence="7">
    <location>
        <begin position="278"/>
        <end position="300"/>
    </location>
</feature>
<dbReference type="InterPro" id="IPR051447">
    <property type="entry name" value="Lipoprotein-release_system"/>
</dbReference>
<comment type="subcellular location">
    <subcellularLocation>
        <location evidence="1">Cell membrane</location>
        <topology evidence="1">Multi-pass membrane protein</topology>
    </subcellularLocation>
</comment>